<accession>A0AAJ0A1X6</accession>
<evidence type="ECO:0000313" key="1">
    <source>
        <dbReference type="EMBL" id="KAK1654443.1"/>
    </source>
</evidence>
<dbReference type="EMBL" id="JAHMHQ010000002">
    <property type="protein sequence ID" value="KAK1654443.1"/>
    <property type="molecule type" value="Genomic_DNA"/>
</dbReference>
<dbReference type="RefSeq" id="XP_060450487.1">
    <property type="nucleotide sequence ID" value="XM_060596358.1"/>
</dbReference>
<dbReference type="AlphaFoldDB" id="A0AAJ0A1X6"/>
<reference evidence="1" key="1">
    <citation type="submission" date="2021-06" db="EMBL/GenBank/DDBJ databases">
        <title>Comparative genomics, transcriptomics and evolutionary studies reveal genomic signatures of adaptation to plant cell wall in hemibiotrophic fungi.</title>
        <authorList>
            <consortium name="DOE Joint Genome Institute"/>
            <person name="Baroncelli R."/>
            <person name="Diaz J.F."/>
            <person name="Benocci T."/>
            <person name="Peng M."/>
            <person name="Battaglia E."/>
            <person name="Haridas S."/>
            <person name="Andreopoulos W."/>
            <person name="Labutti K."/>
            <person name="Pangilinan J."/>
            <person name="Floch G.L."/>
            <person name="Makela M.R."/>
            <person name="Henrissat B."/>
            <person name="Grigoriev I.V."/>
            <person name="Crouch J.A."/>
            <person name="De Vries R.P."/>
            <person name="Sukno S.A."/>
            <person name="Thon M.R."/>
        </authorList>
    </citation>
    <scope>NUCLEOTIDE SEQUENCE</scope>
    <source>
        <strain evidence="1">CBS 102054</strain>
    </source>
</reference>
<keyword evidence="2" id="KW-1185">Reference proteome</keyword>
<evidence type="ECO:0000313" key="2">
    <source>
        <dbReference type="Proteomes" id="UP001243989"/>
    </source>
</evidence>
<organism evidence="1 2">
    <name type="scientific">Colletotrichum phormii</name>
    <dbReference type="NCBI Taxonomy" id="359342"/>
    <lineage>
        <taxon>Eukaryota</taxon>
        <taxon>Fungi</taxon>
        <taxon>Dikarya</taxon>
        <taxon>Ascomycota</taxon>
        <taxon>Pezizomycotina</taxon>
        <taxon>Sordariomycetes</taxon>
        <taxon>Hypocreomycetidae</taxon>
        <taxon>Glomerellales</taxon>
        <taxon>Glomerellaceae</taxon>
        <taxon>Colletotrichum</taxon>
        <taxon>Colletotrichum acutatum species complex</taxon>
    </lineage>
</organism>
<gene>
    <name evidence="1" type="ORF">BDP81DRAFT_83421</name>
</gene>
<protein>
    <submittedName>
        <fullName evidence="1">Uncharacterized protein</fullName>
    </submittedName>
</protein>
<dbReference type="Proteomes" id="UP001243989">
    <property type="component" value="Unassembled WGS sequence"/>
</dbReference>
<comment type="caution">
    <text evidence="1">The sequence shown here is derived from an EMBL/GenBank/DDBJ whole genome shotgun (WGS) entry which is preliminary data.</text>
</comment>
<dbReference type="GeneID" id="85481220"/>
<proteinExistence type="predicted"/>
<name>A0AAJ0A1X6_9PEZI</name>
<sequence length="149" mass="16317">MWKTRPNADTDGDLEGTDVPSLKYYQGLGQHYPLSASFSNQSVLVFFDSFGVQCACRCRCRCSCRCLLLVARFLLSSASGLASGTHISGVRLTERRERILLCRTVGLTLAASLSDGRTVRVSIRCRRLGLALLSLTTAHTTPPQKGTLY</sequence>